<accession>A0A2K0T9X0</accession>
<gene>
    <name evidence="2" type="ORF">TGAMA5MH_06002</name>
</gene>
<proteinExistence type="predicted"/>
<dbReference type="InterPro" id="IPR025207">
    <property type="entry name" value="Sim4_Fta4"/>
</dbReference>
<dbReference type="Pfam" id="PF13093">
    <property type="entry name" value="FTA4"/>
    <property type="match status" value="1"/>
</dbReference>
<evidence type="ECO:0000313" key="2">
    <source>
        <dbReference type="EMBL" id="PNP42320.1"/>
    </source>
</evidence>
<evidence type="ECO:0000256" key="1">
    <source>
        <dbReference type="SAM" id="Coils"/>
    </source>
</evidence>
<dbReference type="PANTHER" id="PTHR42040">
    <property type="entry name" value="INNER KINETOCHORE SUBUNIT FTA4"/>
    <property type="match status" value="1"/>
</dbReference>
<dbReference type="PANTHER" id="PTHR42040:SF1">
    <property type="entry name" value="INNER KINETOCHORE SUBUNIT FTA4"/>
    <property type="match status" value="1"/>
</dbReference>
<feature type="coiled-coil region" evidence="1">
    <location>
        <begin position="136"/>
        <end position="166"/>
    </location>
</feature>
<protein>
    <recommendedName>
        <fullName evidence="4">Kinetochore protein fta4</fullName>
    </recommendedName>
</protein>
<evidence type="ECO:0000313" key="3">
    <source>
        <dbReference type="Proteomes" id="UP000236546"/>
    </source>
</evidence>
<dbReference type="EMBL" id="MTYH01000051">
    <property type="protein sequence ID" value="PNP42320.1"/>
    <property type="molecule type" value="Genomic_DNA"/>
</dbReference>
<evidence type="ECO:0008006" key="4">
    <source>
        <dbReference type="Google" id="ProtNLM"/>
    </source>
</evidence>
<dbReference type="GO" id="GO:0031511">
    <property type="term" value="C:Mis6-Sim4 complex"/>
    <property type="evidence" value="ECO:0007669"/>
    <property type="project" value="InterPro"/>
</dbReference>
<dbReference type="Proteomes" id="UP000236546">
    <property type="component" value="Unassembled WGS sequence"/>
</dbReference>
<reference evidence="2 3" key="1">
    <citation type="submission" date="2017-02" db="EMBL/GenBank/DDBJ databases">
        <title>Genomes of Trichoderma spp. with biocontrol activity.</title>
        <authorList>
            <person name="Gardiner D."/>
            <person name="Kazan K."/>
            <person name="Vos C."/>
            <person name="Harvey P."/>
        </authorList>
    </citation>
    <scope>NUCLEOTIDE SEQUENCE [LARGE SCALE GENOMIC DNA]</scope>
    <source>
        <strain evidence="2 3">A5MH</strain>
    </source>
</reference>
<organism evidence="2 3">
    <name type="scientific">Trichoderma gamsii</name>
    <dbReference type="NCBI Taxonomy" id="398673"/>
    <lineage>
        <taxon>Eukaryota</taxon>
        <taxon>Fungi</taxon>
        <taxon>Dikarya</taxon>
        <taxon>Ascomycota</taxon>
        <taxon>Pezizomycotina</taxon>
        <taxon>Sordariomycetes</taxon>
        <taxon>Hypocreomycetidae</taxon>
        <taxon>Hypocreales</taxon>
        <taxon>Hypocreaceae</taxon>
        <taxon>Trichoderma</taxon>
    </lineage>
</organism>
<dbReference type="AlphaFoldDB" id="A0A2K0T9X0"/>
<sequence length="247" mass="27671">MPPAPTITSVKQTFVAAQTNILSQPVAPSRAWRASNDASEHALPNRIVEDAVASLNRTIQQHSRRVYAPQANRHVAEQISHVYSRDAERRMENPDDAEGGIGRELDLVDEQAIETLPATWPSERDAEAYPLEATRYADTVRQLTDLNQQRKDLRQRIERLRSLQKTVESFQTTDGAGVQENLVTRDGPVEKELEKMRFLLARVAGRVGELSNAPATRNVDVVELNALAEARKKNIEKFLADGRVFPS</sequence>
<comment type="caution">
    <text evidence="2">The sequence shown here is derived from an EMBL/GenBank/DDBJ whole genome shotgun (WGS) entry which is preliminary data.</text>
</comment>
<keyword evidence="1" id="KW-0175">Coiled coil</keyword>
<dbReference type="OrthoDB" id="21214at2759"/>
<name>A0A2K0T9X0_9HYPO</name>